<dbReference type="GO" id="GO:0016746">
    <property type="term" value="F:acyltransferase activity"/>
    <property type="evidence" value="ECO:0007669"/>
    <property type="project" value="UniProtKB-KW"/>
</dbReference>
<keyword evidence="4" id="KW-1185">Reference proteome</keyword>
<dbReference type="Pfam" id="PF02458">
    <property type="entry name" value="Transferase"/>
    <property type="match status" value="1"/>
</dbReference>
<proteinExistence type="inferred from homology"/>
<keyword evidence="2" id="KW-0808">Transferase</keyword>
<dbReference type="InterPro" id="IPR023213">
    <property type="entry name" value="CAT-like_dom_sf"/>
</dbReference>
<evidence type="ECO:0000313" key="5">
    <source>
        <dbReference type="RefSeq" id="XP_020547717.1"/>
    </source>
</evidence>
<dbReference type="AlphaFoldDB" id="A0A8M8UN31"/>
<keyword evidence="3" id="KW-0012">Acyltransferase</keyword>
<evidence type="ECO:0000313" key="4">
    <source>
        <dbReference type="Proteomes" id="UP000504604"/>
    </source>
</evidence>
<dbReference type="PANTHER" id="PTHR31623:SF17">
    <property type="entry name" value="F21J9.9"/>
    <property type="match status" value="1"/>
</dbReference>
<accession>A0A8M8UN31</accession>
<dbReference type="RefSeq" id="XP_020547717.1">
    <property type="nucleotide sequence ID" value="XM_020692058.1"/>
</dbReference>
<sequence>MEIEIEMISQEIIKPSSPTPESLRKYQLSFLDQIAPPIFMPVVYFYQADAKFSNHGKSNNLKKSLSQVLSRFYPLAGRLVDNLYVDCNDEGSPYVEAVANCSLSQVLTNPVVKNMDKFLPYKVDDDVQNLCVAVQVTFFQCGGTAVGLVISHKIADALSSFLVANTWAAVARHGNYDDVPGPKFEGDKIFPPRDTAGFKPSTGILKEELVTKIFTFPNSKISALQERYYGGAAQRRPSRVEALSAFIWTRFISAMEMKAHPNKIYTVLHAVNLRPRLDPPLSEYHFGNIFRLAIARPTVGADSGSELLQKVREAIRAVNREYVAQLQQGDKHLNFLKERMAQAIKGELVTFNFTSLCGYPLYKADFGWGKPVWVVTLTGLVYKNLVAFMDTAMGDGIEARINLSKEDMKKFEADAELQEFVSNAKTLGIHHSRL</sequence>
<evidence type="ECO:0000256" key="2">
    <source>
        <dbReference type="ARBA" id="ARBA00022679"/>
    </source>
</evidence>
<evidence type="ECO:0000256" key="1">
    <source>
        <dbReference type="ARBA" id="ARBA00009861"/>
    </source>
</evidence>
<dbReference type="KEGG" id="sind:105156786"/>
<dbReference type="Proteomes" id="UP000504604">
    <property type="component" value="Linkage group LG2"/>
</dbReference>
<protein>
    <submittedName>
        <fullName evidence="5">Vinorine synthase</fullName>
    </submittedName>
</protein>
<evidence type="ECO:0000256" key="3">
    <source>
        <dbReference type="ARBA" id="ARBA00023315"/>
    </source>
</evidence>
<organism evidence="4 5">
    <name type="scientific">Sesamum indicum</name>
    <name type="common">Oriental sesame</name>
    <name type="synonym">Sesamum orientale</name>
    <dbReference type="NCBI Taxonomy" id="4182"/>
    <lineage>
        <taxon>Eukaryota</taxon>
        <taxon>Viridiplantae</taxon>
        <taxon>Streptophyta</taxon>
        <taxon>Embryophyta</taxon>
        <taxon>Tracheophyta</taxon>
        <taxon>Spermatophyta</taxon>
        <taxon>Magnoliopsida</taxon>
        <taxon>eudicotyledons</taxon>
        <taxon>Gunneridae</taxon>
        <taxon>Pentapetalae</taxon>
        <taxon>asterids</taxon>
        <taxon>lamiids</taxon>
        <taxon>Lamiales</taxon>
        <taxon>Pedaliaceae</taxon>
        <taxon>Sesamum</taxon>
    </lineage>
</organism>
<name>A0A8M8UN31_SESIN</name>
<reference evidence="5" key="1">
    <citation type="submission" date="2025-08" db="UniProtKB">
        <authorList>
            <consortium name="RefSeq"/>
        </authorList>
    </citation>
    <scope>IDENTIFICATION</scope>
</reference>
<dbReference type="PANTHER" id="PTHR31623">
    <property type="entry name" value="F21J9.9"/>
    <property type="match status" value="1"/>
</dbReference>
<gene>
    <name evidence="5" type="primary">LOC105156786</name>
</gene>
<dbReference type="GeneID" id="105156786"/>
<dbReference type="OrthoDB" id="671439at2759"/>
<comment type="similarity">
    <text evidence="1">Belongs to the plant acyltransferase family.</text>
</comment>
<dbReference type="Gene3D" id="3.30.559.10">
    <property type="entry name" value="Chloramphenicol acetyltransferase-like domain"/>
    <property type="match status" value="2"/>
</dbReference>